<dbReference type="OrthoDB" id="9981231at2"/>
<keyword evidence="2" id="KW-1185">Reference proteome</keyword>
<name>A0A1G7QR66_9BACT</name>
<dbReference type="EMBL" id="LT629690">
    <property type="protein sequence ID" value="SDG01018.1"/>
    <property type="molecule type" value="Genomic_DNA"/>
</dbReference>
<protein>
    <submittedName>
        <fullName evidence="1">Uncharacterized protein</fullName>
    </submittedName>
</protein>
<dbReference type="RefSeq" id="WP_083346675.1">
    <property type="nucleotide sequence ID" value="NZ_LT629690.1"/>
</dbReference>
<organism evidence="1 2">
    <name type="scientific">Terriglobus roseus</name>
    <dbReference type="NCBI Taxonomy" id="392734"/>
    <lineage>
        <taxon>Bacteria</taxon>
        <taxon>Pseudomonadati</taxon>
        <taxon>Acidobacteriota</taxon>
        <taxon>Terriglobia</taxon>
        <taxon>Terriglobales</taxon>
        <taxon>Acidobacteriaceae</taxon>
        <taxon>Terriglobus</taxon>
    </lineage>
</organism>
<gene>
    <name evidence="1" type="ORF">SAMN05444167_3967</name>
</gene>
<sequence>MTLIQRSNDAKALWNAVVSDRPPPDDRQFIVWARRFTDSQIEHAFLKVGRKFAGHPTEPATIHRYVTGLLLNLERETTKGTMSDVATV</sequence>
<proteinExistence type="predicted"/>
<accession>A0A1G7QR66</accession>
<evidence type="ECO:0000313" key="1">
    <source>
        <dbReference type="EMBL" id="SDG01018.1"/>
    </source>
</evidence>
<dbReference type="Proteomes" id="UP000182427">
    <property type="component" value="Chromosome I"/>
</dbReference>
<evidence type="ECO:0000313" key="2">
    <source>
        <dbReference type="Proteomes" id="UP000182427"/>
    </source>
</evidence>
<dbReference type="AlphaFoldDB" id="A0A1G7QR66"/>
<reference evidence="1 2" key="1">
    <citation type="submission" date="2016-10" db="EMBL/GenBank/DDBJ databases">
        <authorList>
            <person name="de Groot N.N."/>
        </authorList>
    </citation>
    <scope>NUCLEOTIDE SEQUENCE [LARGE SCALE GENOMIC DNA]</scope>
    <source>
        <strain evidence="1 2">GAS232</strain>
    </source>
</reference>